<name>A0A922N7J1_9PLEO</name>
<gene>
    <name evidence="2" type="ORF">Ptr86124_008715</name>
</gene>
<proteinExistence type="predicted"/>
<evidence type="ECO:0000313" key="2">
    <source>
        <dbReference type="EMBL" id="KAI1512749.1"/>
    </source>
</evidence>
<evidence type="ECO:0000313" key="3">
    <source>
        <dbReference type="Proteomes" id="UP000249757"/>
    </source>
</evidence>
<protein>
    <submittedName>
        <fullName evidence="2">Uncharacterized protein</fullName>
    </submittedName>
</protein>
<accession>A0A922N7J1</accession>
<dbReference type="Proteomes" id="UP000249757">
    <property type="component" value="Unassembled WGS sequence"/>
</dbReference>
<dbReference type="OrthoDB" id="10334305at2759"/>
<feature type="signal peptide" evidence="1">
    <location>
        <begin position="1"/>
        <end position="21"/>
    </location>
</feature>
<reference evidence="3" key="1">
    <citation type="journal article" date="2022" name="Microb. Genom.">
        <title>A global pangenome for the wheat fungal pathogen Pyrenophora tritici-repentis and prediction of effector protein structural homology.</title>
        <authorList>
            <person name="Moolhuijzen P.M."/>
            <person name="See P.T."/>
            <person name="Shi G."/>
            <person name="Powell H.R."/>
            <person name="Cockram J."/>
            <person name="Jorgensen L.N."/>
            <person name="Benslimane H."/>
            <person name="Strelkov S.E."/>
            <person name="Turner J."/>
            <person name="Liu Z."/>
            <person name="Moffat C.S."/>
        </authorList>
    </citation>
    <scope>NUCLEOTIDE SEQUENCE [LARGE SCALE GENOMIC DNA]</scope>
</reference>
<keyword evidence="1" id="KW-0732">Signal</keyword>
<organism evidence="2 3">
    <name type="scientific">Pyrenophora tritici-repentis</name>
    <dbReference type="NCBI Taxonomy" id="45151"/>
    <lineage>
        <taxon>Eukaryota</taxon>
        <taxon>Fungi</taxon>
        <taxon>Dikarya</taxon>
        <taxon>Ascomycota</taxon>
        <taxon>Pezizomycotina</taxon>
        <taxon>Dothideomycetes</taxon>
        <taxon>Pleosporomycetidae</taxon>
        <taxon>Pleosporales</taxon>
        <taxon>Pleosporineae</taxon>
        <taxon>Pleosporaceae</taxon>
        <taxon>Pyrenophora</taxon>
    </lineage>
</organism>
<evidence type="ECO:0000256" key="1">
    <source>
        <dbReference type="SAM" id="SignalP"/>
    </source>
</evidence>
<keyword evidence="3" id="KW-1185">Reference proteome</keyword>
<feature type="chain" id="PRO_5037518529" evidence="1">
    <location>
        <begin position="22"/>
        <end position="169"/>
    </location>
</feature>
<sequence>MYTILFLPLLTLLSTLTLTTALPPRPKSKYPLPYHHPIARSTCPTTHLPTTAQYQSALSSYCAHFPDSLTPQKPLVYTYELTDGRGYPIKWILSTTWDDNGNRANGGSEGVMTVQQDSCEEWFRALENACEGGLMQGGKTNVLEGRVKGAKVWVETRQMNGDSFVPPQE</sequence>
<comment type="caution">
    <text evidence="2">The sequence shown here is derived from an EMBL/GenBank/DDBJ whole genome shotgun (WGS) entry which is preliminary data.</text>
</comment>
<dbReference type="EMBL" id="NRDI02000011">
    <property type="protein sequence ID" value="KAI1512749.1"/>
    <property type="molecule type" value="Genomic_DNA"/>
</dbReference>
<dbReference type="AlphaFoldDB" id="A0A922N7J1"/>